<feature type="repeat" description="PPR" evidence="3">
    <location>
        <begin position="314"/>
        <end position="348"/>
    </location>
</feature>
<feature type="repeat" description="PPR" evidence="3">
    <location>
        <begin position="128"/>
        <end position="162"/>
    </location>
</feature>
<dbReference type="AlphaFoldDB" id="A0A7I8KNP7"/>
<dbReference type="FunFam" id="1.25.40.10:FF:000158">
    <property type="entry name" value="pentatricopeptide repeat-containing protein At2g33680"/>
    <property type="match status" value="1"/>
</dbReference>
<feature type="repeat" description="PPR" evidence="3">
    <location>
        <begin position="252"/>
        <end position="282"/>
    </location>
</feature>
<proteinExistence type="inferred from homology"/>
<keyword evidence="5" id="KW-1185">Reference proteome</keyword>
<name>A0A7I8KNP7_SPIIN</name>
<dbReference type="FunFam" id="1.25.40.10:FF:000125">
    <property type="entry name" value="Pentatricopeptide repeat-containing protein"/>
    <property type="match status" value="2"/>
</dbReference>
<feature type="repeat" description="PPR" evidence="3">
    <location>
        <begin position="415"/>
        <end position="449"/>
    </location>
</feature>
<evidence type="ECO:0000256" key="1">
    <source>
        <dbReference type="ARBA" id="ARBA00006643"/>
    </source>
</evidence>
<dbReference type="FunFam" id="1.25.40.10:FF:000333">
    <property type="entry name" value="Pentatricopeptide repeat-containing protein"/>
    <property type="match status" value="1"/>
</dbReference>
<protein>
    <submittedName>
        <fullName evidence="4">Uncharacterized protein</fullName>
    </submittedName>
</protein>
<feature type="repeat" description="PPR" evidence="3">
    <location>
        <begin position="190"/>
        <end position="224"/>
    </location>
</feature>
<dbReference type="PANTHER" id="PTHR47926">
    <property type="entry name" value="PENTATRICOPEPTIDE REPEAT-CONTAINING PROTEIN"/>
    <property type="match status" value="1"/>
</dbReference>
<dbReference type="InterPro" id="IPR046848">
    <property type="entry name" value="E_motif"/>
</dbReference>
<sequence>MHVRKLLSRIGKSLPRPFLSSATLKVRPCSAAAISPPSAAVSYHASAAPPPRLSLPQRDVSEDQSVARSNWWITQLTREGKPAEARRMFDGMSKHDVVSWTAMVSGYIRCGMIREARLLFENPRAKKNVVTWTAMLSGYVQSKRIKEAEELFEKMPEKNVVSWNTMIAGYAENGLLEAAYELFERAPLRNVVSWNTMLTALAQRGKIDEAKELFRRMPEKDTISWTAMLAGLAQNGRVDQARLLFDQMPEKNVVSWNAMVSGYAQNLRLDEALHLFEMIPEPDLPSWNAMITGFIQNGELRKARDLFDKMKQRNVVTWTTLITGYVQDGLGEDALKVFSQMQSDGVKPNQASFVSLLAAVSDLAGLGEGKQIHQIICKTIFQFSPFVLSALISMYSKCGDIATARAVFDLTEHKDSVIWNGIIAAHAYHGCGREAIALFENMRRSGFAPDGATYVGILSACSHSGLVGEGLKLFRVLLEEESIDVREDHYACLVDLCGRAGRLEDAATLLERLNVGSSSATAWGALLAGCNVYGNVRVGKMAAKKLLQVEPGNAGTYLLMSNIYASAGSWKEAARVRLKMKDKGLKKQPGCSWIEVGRRVHVFVVRDKSHCERDAIYSLIQELHHWMRLSGYVTLTECTPE</sequence>
<dbReference type="GO" id="GO:0009451">
    <property type="term" value="P:RNA modification"/>
    <property type="evidence" value="ECO:0007669"/>
    <property type="project" value="InterPro"/>
</dbReference>
<evidence type="ECO:0000313" key="4">
    <source>
        <dbReference type="EMBL" id="CAA7398708.1"/>
    </source>
</evidence>
<dbReference type="Pfam" id="PF01535">
    <property type="entry name" value="PPR"/>
    <property type="match status" value="8"/>
</dbReference>
<dbReference type="SUPFAM" id="SSF48452">
    <property type="entry name" value="TPR-like"/>
    <property type="match status" value="2"/>
</dbReference>
<dbReference type="PROSITE" id="PS51375">
    <property type="entry name" value="PPR"/>
    <property type="match status" value="8"/>
</dbReference>
<gene>
    <name evidence="4" type="ORF">SI8410_06009373</name>
</gene>
<comment type="similarity">
    <text evidence="1">Belongs to the PPR family. PCMP-H subfamily.</text>
</comment>
<evidence type="ECO:0000313" key="5">
    <source>
        <dbReference type="Proteomes" id="UP000663760"/>
    </source>
</evidence>
<dbReference type="GO" id="GO:0003723">
    <property type="term" value="F:RNA binding"/>
    <property type="evidence" value="ECO:0007669"/>
    <property type="project" value="InterPro"/>
</dbReference>
<dbReference type="OrthoDB" id="185373at2759"/>
<dbReference type="Proteomes" id="UP000663760">
    <property type="component" value="Chromosome 6"/>
</dbReference>
<evidence type="ECO:0000256" key="2">
    <source>
        <dbReference type="ARBA" id="ARBA00022737"/>
    </source>
</evidence>
<dbReference type="Gene3D" id="1.25.40.10">
    <property type="entry name" value="Tetratricopeptide repeat domain"/>
    <property type="match status" value="4"/>
</dbReference>
<feature type="repeat" description="PPR" evidence="3">
    <location>
        <begin position="553"/>
        <end position="587"/>
    </location>
</feature>
<dbReference type="Pfam" id="PF13041">
    <property type="entry name" value="PPR_2"/>
    <property type="match status" value="2"/>
</dbReference>
<feature type="repeat" description="PPR" evidence="3">
    <location>
        <begin position="283"/>
        <end position="313"/>
    </location>
</feature>
<dbReference type="InterPro" id="IPR002885">
    <property type="entry name" value="PPR_rpt"/>
</dbReference>
<keyword evidence="2" id="KW-0677">Repeat</keyword>
<dbReference type="InterPro" id="IPR046960">
    <property type="entry name" value="PPR_At4g14850-like_plant"/>
</dbReference>
<dbReference type="InterPro" id="IPR011990">
    <property type="entry name" value="TPR-like_helical_dom_sf"/>
</dbReference>
<accession>A0A7I8KNP7</accession>
<organism evidence="4 5">
    <name type="scientific">Spirodela intermedia</name>
    <name type="common">Intermediate duckweed</name>
    <dbReference type="NCBI Taxonomy" id="51605"/>
    <lineage>
        <taxon>Eukaryota</taxon>
        <taxon>Viridiplantae</taxon>
        <taxon>Streptophyta</taxon>
        <taxon>Embryophyta</taxon>
        <taxon>Tracheophyta</taxon>
        <taxon>Spermatophyta</taxon>
        <taxon>Magnoliopsida</taxon>
        <taxon>Liliopsida</taxon>
        <taxon>Araceae</taxon>
        <taxon>Lemnoideae</taxon>
        <taxon>Spirodela</taxon>
    </lineage>
</organism>
<evidence type="ECO:0000256" key="3">
    <source>
        <dbReference type="PROSITE-ProRule" id="PRU00708"/>
    </source>
</evidence>
<dbReference type="PANTHER" id="PTHR47926:SF373">
    <property type="entry name" value="TETRATRICOPEPTIDE-LIKE HELICAL DOMAIN SUPERFAMILY, DYW DOMAIN-CONTAINING PROTEIN"/>
    <property type="match status" value="1"/>
</dbReference>
<reference evidence="4" key="1">
    <citation type="submission" date="2020-02" db="EMBL/GenBank/DDBJ databases">
        <authorList>
            <person name="Scholz U."/>
            <person name="Mascher M."/>
            <person name="Fiebig A."/>
        </authorList>
    </citation>
    <scope>NUCLEOTIDE SEQUENCE</scope>
</reference>
<dbReference type="GO" id="GO:0099402">
    <property type="term" value="P:plant organ development"/>
    <property type="evidence" value="ECO:0007669"/>
    <property type="project" value="UniProtKB-ARBA"/>
</dbReference>
<dbReference type="Pfam" id="PF20431">
    <property type="entry name" value="E_motif"/>
    <property type="match status" value="1"/>
</dbReference>
<dbReference type="EMBL" id="LR746269">
    <property type="protein sequence ID" value="CAA7398708.1"/>
    <property type="molecule type" value="Genomic_DNA"/>
</dbReference>
<dbReference type="NCBIfam" id="TIGR00756">
    <property type="entry name" value="PPR"/>
    <property type="match status" value="8"/>
</dbReference>
<feature type="repeat" description="PPR" evidence="3">
    <location>
        <begin position="96"/>
        <end position="126"/>
    </location>
</feature>